<comment type="caution">
    <text evidence="1">The sequence shown here is derived from an EMBL/GenBank/DDBJ whole genome shotgun (WGS) entry which is preliminary data.</text>
</comment>
<gene>
    <name evidence="1" type="ORF">J2T09_001176</name>
</gene>
<dbReference type="Proteomes" id="UP001241472">
    <property type="component" value="Unassembled WGS sequence"/>
</dbReference>
<evidence type="ECO:0000313" key="2">
    <source>
        <dbReference type="Proteomes" id="UP001241472"/>
    </source>
</evidence>
<dbReference type="EMBL" id="JAUSRF010000003">
    <property type="protein sequence ID" value="MDP9836432.1"/>
    <property type="molecule type" value="Genomic_DNA"/>
</dbReference>
<organism evidence="1 2">
    <name type="scientific">Neorhizobium huautlense</name>
    <dbReference type="NCBI Taxonomy" id="67774"/>
    <lineage>
        <taxon>Bacteria</taxon>
        <taxon>Pseudomonadati</taxon>
        <taxon>Pseudomonadota</taxon>
        <taxon>Alphaproteobacteria</taxon>
        <taxon>Hyphomicrobiales</taxon>
        <taxon>Rhizobiaceae</taxon>
        <taxon>Rhizobium/Agrobacterium group</taxon>
        <taxon>Neorhizobium</taxon>
    </lineage>
</organism>
<dbReference type="RefSeq" id="WP_306832124.1">
    <property type="nucleotide sequence ID" value="NZ_JAUSRF010000003.1"/>
</dbReference>
<proteinExistence type="predicted"/>
<name>A0ABT9PPN4_9HYPH</name>
<accession>A0ABT9PPN4</accession>
<evidence type="ECO:0000313" key="1">
    <source>
        <dbReference type="EMBL" id="MDP9836432.1"/>
    </source>
</evidence>
<reference evidence="1 2" key="1">
    <citation type="submission" date="2023-07" db="EMBL/GenBank/DDBJ databases">
        <title>Sorghum-associated microbial communities from plants grown in Nebraska, USA.</title>
        <authorList>
            <person name="Schachtman D."/>
        </authorList>
    </citation>
    <scope>NUCLEOTIDE SEQUENCE [LARGE SCALE GENOMIC DNA]</scope>
    <source>
        <strain evidence="1 2">DS1307</strain>
    </source>
</reference>
<protein>
    <submittedName>
        <fullName evidence="1">Uncharacterized protein</fullName>
    </submittedName>
</protein>
<sequence length="111" mass="11957">MGILSDRLIAIEPWLQDSADHETTTCDNPEAAPLTTGAATVFLDWRWAMPATRTAAPLPAQMPEQPLFDALHAPETWSVEDGSLFVELDGFLIDRQTAAAASAYFSAPIAA</sequence>
<keyword evidence="2" id="KW-1185">Reference proteome</keyword>